<name>A0AAN7DCH4_9FUNG</name>
<sequence>MKHGSITAIICCVLMHSGLSNAADTPQLRSPQCVTDLTRIQVNMMHHFNGIFGDFITKNSNEATEASMYGPIAAFNITSNGYNYNSKAKMDCGSSNTMLRLGLMSKHADIQGDVNSDVWTESGSIDTRGTKNCVFAALPRVQHPNEDLVQSLFSFAPTTIKKTSAKLSTLAPDTAITSVANGLVSPSRARSFVGYRILKLPACSDRGCAATSKVETQPSVLRGSNTWMGQYKNGVLPDEMIVFNVPVYVGGTFTISTLDVNKGISPCQAIFNFYAVDQAGMPVSDPNAFFTLIRSPGVTIAGTILAPQARIIDTSTGYFGGQLITLQSYEGHGADIKDFDSVSHEQCTSRSLCWPMVKAPRVVTAVVTATARETFVSTIKTDRAATAATMAENRAAVVLTPAPVVVTKTVTMSLPSNSRQTNVYEPVEFYADENEEEGEKEEEEDKPIDCGKEEQEIEIETKREMKIIHETPMHRHAITHYSENVYTTTVMTEELQVGVALDFVTILEPITFTSSSTDDIQIESISYMAIETLGLPSVMAYGCQDEEEREEDNEEHHHHKYHKHHKRNKHWSNKDQGGT</sequence>
<feature type="signal peptide" evidence="2">
    <location>
        <begin position="1"/>
        <end position="22"/>
    </location>
</feature>
<organism evidence="4 5">
    <name type="scientific">Mucor velutinosus</name>
    <dbReference type="NCBI Taxonomy" id="708070"/>
    <lineage>
        <taxon>Eukaryota</taxon>
        <taxon>Fungi</taxon>
        <taxon>Fungi incertae sedis</taxon>
        <taxon>Mucoromycota</taxon>
        <taxon>Mucoromycotina</taxon>
        <taxon>Mucoromycetes</taxon>
        <taxon>Mucorales</taxon>
        <taxon>Mucorineae</taxon>
        <taxon>Mucoraceae</taxon>
        <taxon>Mucor</taxon>
    </lineage>
</organism>
<proteinExistence type="predicted"/>
<dbReference type="RefSeq" id="XP_064681588.1">
    <property type="nucleotide sequence ID" value="XM_064821902.1"/>
</dbReference>
<feature type="chain" id="PRO_5042830226" description="Choice-of-anchor A domain-containing protein" evidence="2">
    <location>
        <begin position="23"/>
        <end position="579"/>
    </location>
</feature>
<dbReference type="GeneID" id="89946231"/>
<feature type="region of interest" description="Disordered" evidence="1">
    <location>
        <begin position="545"/>
        <end position="579"/>
    </location>
</feature>
<feature type="compositionally biased region" description="Basic residues" evidence="1">
    <location>
        <begin position="557"/>
        <end position="571"/>
    </location>
</feature>
<protein>
    <recommendedName>
        <fullName evidence="3">Choice-of-anchor A domain-containing protein</fullName>
    </recommendedName>
</protein>
<comment type="caution">
    <text evidence="4">The sequence shown here is derived from an EMBL/GenBank/DDBJ whole genome shotgun (WGS) entry which is preliminary data.</text>
</comment>
<dbReference type="Pfam" id="PF20597">
    <property type="entry name" value="pAdhesive_15"/>
    <property type="match status" value="1"/>
</dbReference>
<gene>
    <name evidence="4" type="ORF">ATC70_002529</name>
</gene>
<evidence type="ECO:0000313" key="4">
    <source>
        <dbReference type="EMBL" id="KAK4514922.1"/>
    </source>
</evidence>
<evidence type="ECO:0000256" key="2">
    <source>
        <dbReference type="SAM" id="SignalP"/>
    </source>
</evidence>
<accession>A0AAN7DCH4</accession>
<feature type="region of interest" description="Disordered" evidence="1">
    <location>
        <begin position="431"/>
        <end position="450"/>
    </location>
</feature>
<keyword evidence="2" id="KW-0732">Signal</keyword>
<dbReference type="EMBL" id="JASEJX010000015">
    <property type="protein sequence ID" value="KAK4514922.1"/>
    <property type="molecule type" value="Genomic_DNA"/>
</dbReference>
<keyword evidence="5" id="KW-1185">Reference proteome</keyword>
<feature type="compositionally biased region" description="Acidic residues" evidence="1">
    <location>
        <begin position="431"/>
        <end position="446"/>
    </location>
</feature>
<dbReference type="Proteomes" id="UP001304243">
    <property type="component" value="Unassembled WGS sequence"/>
</dbReference>
<evidence type="ECO:0000256" key="1">
    <source>
        <dbReference type="SAM" id="MobiDB-lite"/>
    </source>
</evidence>
<feature type="domain" description="Choice-of-anchor A" evidence="3">
    <location>
        <begin position="47"/>
        <end position="325"/>
    </location>
</feature>
<evidence type="ECO:0000313" key="5">
    <source>
        <dbReference type="Proteomes" id="UP001304243"/>
    </source>
</evidence>
<evidence type="ECO:0000259" key="3">
    <source>
        <dbReference type="Pfam" id="PF20597"/>
    </source>
</evidence>
<reference evidence="4 5" key="1">
    <citation type="submission" date="2022-11" db="EMBL/GenBank/DDBJ databases">
        <title>Mucor velutinosus strain NIH1002 WGS.</title>
        <authorList>
            <person name="Subramanian P."/>
            <person name="Mullikin J.C."/>
            <person name="Segre J.A."/>
            <person name="Zelazny A.M."/>
        </authorList>
    </citation>
    <scope>NUCLEOTIDE SEQUENCE [LARGE SCALE GENOMIC DNA]</scope>
    <source>
        <strain evidence="4 5">NIH1002</strain>
    </source>
</reference>
<dbReference type="AlphaFoldDB" id="A0AAN7DCH4"/>
<dbReference type="InterPro" id="IPR026588">
    <property type="entry name" value="Choice_anch_A"/>
</dbReference>